<dbReference type="NCBIfam" id="TIGR00278">
    <property type="entry name" value="membrane protein insertion efficiency factor YidD"/>
    <property type="match status" value="1"/>
</dbReference>
<accession>A0A5C5ZXW2</accession>
<evidence type="ECO:0000313" key="3">
    <source>
        <dbReference type="Proteomes" id="UP000316213"/>
    </source>
</evidence>
<organism evidence="2 3">
    <name type="scientific">Neorhodopirellula pilleata</name>
    <dbReference type="NCBI Taxonomy" id="2714738"/>
    <lineage>
        <taxon>Bacteria</taxon>
        <taxon>Pseudomonadati</taxon>
        <taxon>Planctomycetota</taxon>
        <taxon>Planctomycetia</taxon>
        <taxon>Pirellulales</taxon>
        <taxon>Pirellulaceae</taxon>
        <taxon>Neorhodopirellula</taxon>
    </lineage>
</organism>
<comment type="caution">
    <text evidence="2">The sequence shown here is derived from an EMBL/GenBank/DDBJ whole genome shotgun (WGS) entry which is preliminary data.</text>
</comment>
<dbReference type="InterPro" id="IPR002696">
    <property type="entry name" value="Membr_insert_effic_factor_YidD"/>
</dbReference>
<name>A0A5C5ZXW2_9BACT</name>
<protein>
    <recommendedName>
        <fullName evidence="1">Putative membrane protein insertion efficiency factor</fullName>
    </recommendedName>
</protein>
<dbReference type="Proteomes" id="UP000316213">
    <property type="component" value="Unassembled WGS sequence"/>
</dbReference>
<dbReference type="PANTHER" id="PTHR33383:SF1">
    <property type="entry name" value="MEMBRANE PROTEIN INSERTION EFFICIENCY FACTOR-RELATED"/>
    <property type="match status" value="1"/>
</dbReference>
<dbReference type="RefSeq" id="WP_231603450.1">
    <property type="nucleotide sequence ID" value="NZ_SJPM01000013.1"/>
</dbReference>
<keyword evidence="3" id="KW-1185">Reference proteome</keyword>
<comment type="subcellular location">
    <subcellularLocation>
        <location evidence="1">Cell membrane</location>
        <topology evidence="1">Peripheral membrane protein</topology>
        <orientation evidence="1">Cytoplasmic side</orientation>
    </subcellularLocation>
</comment>
<keyword evidence="1" id="KW-1003">Cell membrane</keyword>
<dbReference type="Pfam" id="PF01809">
    <property type="entry name" value="YidD"/>
    <property type="match status" value="1"/>
</dbReference>
<dbReference type="PANTHER" id="PTHR33383">
    <property type="entry name" value="MEMBRANE PROTEIN INSERTION EFFICIENCY FACTOR-RELATED"/>
    <property type="match status" value="1"/>
</dbReference>
<dbReference type="AlphaFoldDB" id="A0A5C5ZXW2"/>
<reference evidence="2 3" key="1">
    <citation type="submission" date="2019-02" db="EMBL/GenBank/DDBJ databases">
        <title>Deep-cultivation of Planctomycetes and their phenomic and genomic characterization uncovers novel biology.</title>
        <authorList>
            <person name="Wiegand S."/>
            <person name="Jogler M."/>
            <person name="Boedeker C."/>
            <person name="Pinto D."/>
            <person name="Vollmers J."/>
            <person name="Rivas-Marin E."/>
            <person name="Kohn T."/>
            <person name="Peeters S.H."/>
            <person name="Heuer A."/>
            <person name="Rast P."/>
            <person name="Oberbeckmann S."/>
            <person name="Bunk B."/>
            <person name="Jeske O."/>
            <person name="Meyerdierks A."/>
            <person name="Storesund J.E."/>
            <person name="Kallscheuer N."/>
            <person name="Luecker S."/>
            <person name="Lage O.M."/>
            <person name="Pohl T."/>
            <person name="Merkel B.J."/>
            <person name="Hornburger P."/>
            <person name="Mueller R.-W."/>
            <person name="Bruemmer F."/>
            <person name="Labrenz M."/>
            <person name="Spormann A.M."/>
            <person name="Op Den Camp H."/>
            <person name="Overmann J."/>
            <person name="Amann R."/>
            <person name="Jetten M.S.M."/>
            <person name="Mascher T."/>
            <person name="Medema M.H."/>
            <person name="Devos D.P."/>
            <person name="Kaster A.-K."/>
            <person name="Ovreas L."/>
            <person name="Rohde M."/>
            <person name="Galperin M.Y."/>
            <person name="Jogler C."/>
        </authorList>
    </citation>
    <scope>NUCLEOTIDE SEQUENCE [LARGE SCALE GENOMIC DNA]</scope>
    <source>
        <strain evidence="2 3">Pla100</strain>
    </source>
</reference>
<dbReference type="SMART" id="SM01234">
    <property type="entry name" value="Haemolytic"/>
    <property type="match status" value="1"/>
</dbReference>
<evidence type="ECO:0000313" key="2">
    <source>
        <dbReference type="EMBL" id="TWT91855.1"/>
    </source>
</evidence>
<comment type="function">
    <text evidence="1">Could be involved in insertion of integral membrane proteins into the membrane.</text>
</comment>
<dbReference type="EMBL" id="SJPM01000013">
    <property type="protein sequence ID" value="TWT91855.1"/>
    <property type="molecule type" value="Genomic_DNA"/>
</dbReference>
<evidence type="ECO:0000256" key="1">
    <source>
        <dbReference type="HAMAP-Rule" id="MF_00386"/>
    </source>
</evidence>
<keyword evidence="1" id="KW-0472">Membrane</keyword>
<comment type="similarity">
    <text evidence="1">Belongs to the UPF0161 family.</text>
</comment>
<sequence length="91" mass="10148">MMKEPAQANDEPDQPPRGVVGRILIHVFVLLIRSYQIFVSPLLGPNCRFTPTCSSYAIGAIRKYGLLRGGWASLRRIGRCHPWNPGGYDPP</sequence>
<dbReference type="GO" id="GO:0005886">
    <property type="term" value="C:plasma membrane"/>
    <property type="evidence" value="ECO:0007669"/>
    <property type="project" value="UniProtKB-SubCell"/>
</dbReference>
<gene>
    <name evidence="2" type="primary">yidD</name>
    <name evidence="2" type="ORF">Pla100_48930</name>
</gene>
<dbReference type="HAMAP" id="MF_00386">
    <property type="entry name" value="UPF0161_YidD"/>
    <property type="match status" value="1"/>
</dbReference>
<proteinExistence type="inferred from homology"/>